<dbReference type="InParanoid" id="A0A0G4FYZ3"/>
<feature type="region of interest" description="Disordered" evidence="1">
    <location>
        <begin position="248"/>
        <end position="311"/>
    </location>
</feature>
<name>A0A0G4FYZ3_VITBC</name>
<evidence type="ECO:0000313" key="3">
    <source>
        <dbReference type="Proteomes" id="UP000041254"/>
    </source>
</evidence>
<gene>
    <name evidence="2" type="ORF">Vbra_16508</name>
</gene>
<feature type="compositionally biased region" description="Polar residues" evidence="1">
    <location>
        <begin position="30"/>
        <end position="49"/>
    </location>
</feature>
<dbReference type="AlphaFoldDB" id="A0A0G4FYZ3"/>
<protein>
    <recommendedName>
        <fullName evidence="4">Protein kinase domain-containing protein</fullName>
    </recommendedName>
</protein>
<sequence length="846" mass="92035">MAMLVKLRDECLKAASEAMGRDEGKGKGHASTQTNVVAVESSGESQTEEMPSPPNAVDQSPADNAAEEPPADEQPPTHQQPFLQGEIADEAATVQTKQWLGQNVELPGQSPDAFKPVAYFGTQPEGSDRSCYNSPPPNYRVDADAFHPPHFGQVADQQPPPMEPQPQQDGQGVQQQQHQQLHQQEADVVESWEKPVAHPKWSVSAAYLSRPSPDFILSHSRIDHVYVRVMDSTKVVVVLPSSWREFSTRETGDKSKHFHRGSRSSCGFPFPQRAADRSTALHRTVDGCPSSNKRGSCSPKRRSSRPSPRRDCQLTHILLLKNGEVDVHQPPPSLPRLDDERFASPRTARADPPNVKIKPPLPRGSPERDAAGLHIPFTGPFGPSSPTGSHPPPSYLPPRSSPSQAPPLSSIGHTDKAPDSPASDAATTTSTTTPLPFLATLEPGLQLAGSLRAVRQGQKADVDVWTARATGEGATPAGTWVVTKSVSGLVQAGVGREKVRAAVQRDSDTLRLLYFAASEFRQHRLPDLLHGRRHTGVRRCVPEWLGFLSQEELAAGKAALRETREGGTAVSKRMTDLVAEEGVCYLMGMVMGTTDPMGQVWGADTVDHLCRPPIPSRRPPGPLLRGAVSVNMVLALLHIHRHHHITHNDFHYRNVLVADVETARRQHPRWGAPSRHPLRPPFTTAYHLDATLEGRELVDETVTYATDCMGAAFSFILLASPTAATAKAVIKLAETELEELLKGCEAARSQQGEGEAAQATREGAREAYKATVASIAAAASSHMEQAIEASEQPEAAKQQWKALCALSVQLYRELGMGHGDGMGQVEMWARLDTFYHDVMTELFSSA</sequence>
<evidence type="ECO:0000256" key="1">
    <source>
        <dbReference type="SAM" id="MobiDB-lite"/>
    </source>
</evidence>
<feature type="compositionally biased region" description="Low complexity" evidence="1">
    <location>
        <begin position="376"/>
        <end position="388"/>
    </location>
</feature>
<organism evidence="2 3">
    <name type="scientific">Vitrella brassicaformis (strain CCMP3155)</name>
    <dbReference type="NCBI Taxonomy" id="1169540"/>
    <lineage>
        <taxon>Eukaryota</taxon>
        <taxon>Sar</taxon>
        <taxon>Alveolata</taxon>
        <taxon>Colpodellida</taxon>
        <taxon>Vitrellaceae</taxon>
        <taxon>Vitrella</taxon>
    </lineage>
</organism>
<keyword evidence="3" id="KW-1185">Reference proteome</keyword>
<evidence type="ECO:0008006" key="4">
    <source>
        <dbReference type="Google" id="ProtNLM"/>
    </source>
</evidence>
<accession>A0A0G4FYZ3</accession>
<proteinExistence type="predicted"/>
<dbReference type="EMBL" id="CDMY01000531">
    <property type="protein sequence ID" value="CEM20840.1"/>
    <property type="molecule type" value="Genomic_DNA"/>
</dbReference>
<evidence type="ECO:0000313" key="2">
    <source>
        <dbReference type="EMBL" id="CEM20840.1"/>
    </source>
</evidence>
<dbReference type="VEuPathDB" id="CryptoDB:Vbra_16508"/>
<feature type="compositionally biased region" description="Pro residues" evidence="1">
    <location>
        <begin position="389"/>
        <end position="400"/>
    </location>
</feature>
<feature type="compositionally biased region" description="Low complexity" evidence="1">
    <location>
        <begin position="419"/>
        <end position="437"/>
    </location>
</feature>
<reference evidence="2 3" key="1">
    <citation type="submission" date="2014-11" db="EMBL/GenBank/DDBJ databases">
        <authorList>
            <person name="Zhu J."/>
            <person name="Qi W."/>
            <person name="Song R."/>
        </authorList>
    </citation>
    <scope>NUCLEOTIDE SEQUENCE [LARGE SCALE GENOMIC DNA]</scope>
</reference>
<feature type="compositionally biased region" description="Low complexity" evidence="1">
    <location>
        <begin position="165"/>
        <end position="183"/>
    </location>
</feature>
<feature type="region of interest" description="Disordered" evidence="1">
    <location>
        <begin position="323"/>
        <end position="437"/>
    </location>
</feature>
<dbReference type="Proteomes" id="UP000041254">
    <property type="component" value="Unassembled WGS sequence"/>
</dbReference>
<feature type="region of interest" description="Disordered" evidence="1">
    <location>
        <begin position="18"/>
        <end position="184"/>
    </location>
</feature>